<proteinExistence type="predicted"/>
<evidence type="ECO:0000313" key="2">
    <source>
        <dbReference type="Proteomes" id="UP000007800"/>
    </source>
</evidence>
<sequence>MASFFRDVLIGVPLGSSNSSEWIKFVDNPEVIKVKEDARMVPQLVDEELKSRWIAYVRENFKVIRMSSAQAARLGQLKNDEIQEASRATGDSPAIAAKLRREAALLPLASIEAQSSSVLLKSGTEVSIRLQAGVIVFKSFSFFVNVATDASSGYLELCRAPYNTEPLLESISEPSDGAVRRYEASDADRARVREARPHQLPRLDTPTIIGVGDVPDLNRDELVLSRLDETVDYQENSTNRGWRLIYRGNVDPQEPLLWHGAEFTLKGSRRRVEGQKKIFVRLASLQGNLSIGLTECDDPSCVCRRKYPGAKQGKKSCRKSVGFNSDGVKWNRGKPVQMKAYQICQGDLLALILVSAGSDKFARVEIGVSQNQSSMTILPVKLESDSPGGGRLVIRASGSATIDLLLGDGPSRTLGQGVPLWQALPAVKEEPESEADCDMPDA</sequence>
<keyword evidence="2" id="KW-1185">Reference proteome</keyword>
<protein>
    <submittedName>
        <fullName evidence="1">Uncharacterized protein</fullName>
    </submittedName>
</protein>
<dbReference type="AlphaFoldDB" id="C5M0J2"/>
<dbReference type="RefSeq" id="XP_002764810.1">
    <property type="nucleotide sequence ID" value="XM_002764764.1"/>
</dbReference>
<evidence type="ECO:0000313" key="1">
    <source>
        <dbReference type="EMBL" id="EEQ97527.1"/>
    </source>
</evidence>
<organism evidence="2">
    <name type="scientific">Perkinsus marinus (strain ATCC 50983 / TXsc)</name>
    <dbReference type="NCBI Taxonomy" id="423536"/>
    <lineage>
        <taxon>Eukaryota</taxon>
        <taxon>Sar</taxon>
        <taxon>Alveolata</taxon>
        <taxon>Perkinsozoa</taxon>
        <taxon>Perkinsea</taxon>
        <taxon>Perkinsida</taxon>
        <taxon>Perkinsidae</taxon>
        <taxon>Perkinsus</taxon>
    </lineage>
</organism>
<dbReference type="Proteomes" id="UP000007800">
    <property type="component" value="Unassembled WGS sequence"/>
</dbReference>
<dbReference type="OrthoDB" id="10452013at2759"/>
<gene>
    <name evidence="1" type="ORF">Pmar_PMAR004033</name>
</gene>
<dbReference type="InParanoid" id="C5M0J2"/>
<dbReference type="GeneID" id="9055194"/>
<accession>C5M0J2</accession>
<dbReference type="EMBL" id="GG687104">
    <property type="protein sequence ID" value="EEQ97527.1"/>
    <property type="molecule type" value="Genomic_DNA"/>
</dbReference>
<name>C5M0J2_PERM5</name>
<reference evidence="1 2" key="1">
    <citation type="submission" date="2008-07" db="EMBL/GenBank/DDBJ databases">
        <authorList>
            <person name="El-Sayed N."/>
            <person name="Caler E."/>
            <person name="Inman J."/>
            <person name="Amedeo P."/>
            <person name="Hass B."/>
            <person name="Wortman J."/>
        </authorList>
    </citation>
    <scope>NUCLEOTIDE SEQUENCE [LARGE SCALE GENOMIC DNA]</scope>
    <source>
        <strain evidence="2">ATCC 50983 / TXsc</strain>
    </source>
</reference>
<dbReference type="OMA" id="KSRWIAY"/>